<organism evidence="3 4">
    <name type="scientific">Echinicola rosea</name>
    <dbReference type="NCBI Taxonomy" id="1807691"/>
    <lineage>
        <taxon>Bacteria</taxon>
        <taxon>Pseudomonadati</taxon>
        <taxon>Bacteroidota</taxon>
        <taxon>Cytophagia</taxon>
        <taxon>Cytophagales</taxon>
        <taxon>Cyclobacteriaceae</taxon>
        <taxon>Echinicola</taxon>
    </lineage>
</organism>
<gene>
    <name evidence="3" type="ORF">GCM10011339_05070</name>
</gene>
<evidence type="ECO:0000256" key="2">
    <source>
        <dbReference type="PROSITE-ProRule" id="PRU01282"/>
    </source>
</evidence>
<reference evidence="4" key="1">
    <citation type="journal article" date="2019" name="Int. J. Syst. Evol. Microbiol.">
        <title>The Global Catalogue of Microorganisms (GCM) 10K type strain sequencing project: providing services to taxonomists for standard genome sequencing and annotation.</title>
        <authorList>
            <consortium name="The Broad Institute Genomics Platform"/>
            <consortium name="The Broad Institute Genome Sequencing Center for Infectious Disease"/>
            <person name="Wu L."/>
            <person name="Ma J."/>
        </authorList>
    </citation>
    <scope>NUCLEOTIDE SEQUENCE [LARGE SCALE GENOMIC DNA]</scope>
    <source>
        <strain evidence="4">CGMCC 1.15407</strain>
    </source>
</reference>
<dbReference type="PROSITE" id="PS51353">
    <property type="entry name" value="ARSC"/>
    <property type="match status" value="1"/>
</dbReference>
<evidence type="ECO:0000256" key="1">
    <source>
        <dbReference type="ARBA" id="ARBA00007198"/>
    </source>
</evidence>
<dbReference type="SUPFAM" id="SSF52833">
    <property type="entry name" value="Thioredoxin-like"/>
    <property type="match status" value="1"/>
</dbReference>
<evidence type="ECO:0000313" key="4">
    <source>
        <dbReference type="Proteomes" id="UP000647339"/>
    </source>
</evidence>
<dbReference type="InterPro" id="IPR036249">
    <property type="entry name" value="Thioredoxin-like_sf"/>
</dbReference>
<evidence type="ECO:0000313" key="3">
    <source>
        <dbReference type="EMBL" id="GGF20056.1"/>
    </source>
</evidence>
<dbReference type="Proteomes" id="UP000647339">
    <property type="component" value="Unassembled WGS sequence"/>
</dbReference>
<dbReference type="Gene3D" id="3.40.30.10">
    <property type="entry name" value="Glutaredoxin"/>
    <property type="match status" value="1"/>
</dbReference>
<accession>A0ABQ1UIX5</accession>
<dbReference type="EMBL" id="BMIU01000002">
    <property type="protein sequence ID" value="GGF20056.1"/>
    <property type="molecule type" value="Genomic_DNA"/>
</dbReference>
<dbReference type="RefSeq" id="WP_137400837.1">
    <property type="nucleotide sequence ID" value="NZ_BMIU01000002.1"/>
</dbReference>
<proteinExistence type="inferred from homology"/>
<sequence length="118" mass="13514">MENKLTVYGIKNCDTMKKTFKLLDEHEIPYEFVDYKKTPPTTALLEGFLEKVTLDKLVNKRGTTYRKLTDDEKAGLDEAITAIPLLISNSSMIKRPVMVYPDGEILLGFQKETILEKK</sequence>
<name>A0ABQ1UIX5_9BACT</name>
<comment type="caution">
    <text evidence="3">The sequence shown here is derived from an EMBL/GenBank/DDBJ whole genome shotgun (WGS) entry which is preliminary data.</text>
</comment>
<comment type="similarity">
    <text evidence="1 2">Belongs to the ArsC family.</text>
</comment>
<protein>
    <submittedName>
        <fullName evidence="3">Arsenate reductase</fullName>
    </submittedName>
</protein>
<keyword evidence="4" id="KW-1185">Reference proteome</keyword>
<dbReference type="PANTHER" id="PTHR30041:SF8">
    <property type="entry name" value="PROTEIN YFFB"/>
    <property type="match status" value="1"/>
</dbReference>
<dbReference type="Pfam" id="PF03960">
    <property type="entry name" value="ArsC"/>
    <property type="match status" value="1"/>
</dbReference>
<dbReference type="InterPro" id="IPR006504">
    <property type="entry name" value="Tscrpt_reg_Spx/MgsR"/>
</dbReference>
<dbReference type="NCBIfam" id="TIGR01617">
    <property type="entry name" value="arsC_related"/>
    <property type="match status" value="1"/>
</dbReference>
<dbReference type="PANTHER" id="PTHR30041">
    <property type="entry name" value="ARSENATE REDUCTASE"/>
    <property type="match status" value="1"/>
</dbReference>
<dbReference type="InterPro" id="IPR006660">
    <property type="entry name" value="Arsenate_reductase-like"/>
</dbReference>